<dbReference type="InterPro" id="IPR010572">
    <property type="entry name" value="Tail_dom"/>
</dbReference>
<dbReference type="InterPro" id="IPR007119">
    <property type="entry name" value="Phage_tail_spike_N"/>
</dbReference>
<protein>
    <recommendedName>
        <fullName evidence="1">Ig-like domain-containing protein</fullName>
    </recommendedName>
</protein>
<reference evidence="2 3" key="1">
    <citation type="submission" date="2020-04" db="EMBL/GenBank/DDBJ databases">
        <authorList>
            <person name="Hitch T.C.A."/>
            <person name="Wylensek D."/>
            <person name="Clavel T."/>
        </authorList>
    </citation>
    <scope>NUCLEOTIDE SEQUENCE [LARGE SCALE GENOMIC DNA]</scope>
    <source>
        <strain evidence="2 3">BSM-383-APC-5F</strain>
    </source>
</reference>
<evidence type="ECO:0000313" key="2">
    <source>
        <dbReference type="EMBL" id="NME55986.1"/>
    </source>
</evidence>
<dbReference type="InterPro" id="IPR007110">
    <property type="entry name" value="Ig-like_dom"/>
</dbReference>
<name>A0A848CDX7_9FIRM</name>
<comment type="caution">
    <text evidence="2">The sequence shown here is derived from an EMBL/GenBank/DDBJ whole genome shotgun (WGS) entry which is preliminary data.</text>
</comment>
<dbReference type="AlphaFoldDB" id="A0A848CDX7"/>
<accession>A0A848CDX7</accession>
<evidence type="ECO:0000313" key="3">
    <source>
        <dbReference type="Proteomes" id="UP000580130"/>
    </source>
</evidence>
<organism evidence="2 3">
    <name type="scientific">Dorea formicigenerans</name>
    <dbReference type="NCBI Taxonomy" id="39486"/>
    <lineage>
        <taxon>Bacteria</taxon>
        <taxon>Bacillati</taxon>
        <taxon>Bacillota</taxon>
        <taxon>Clostridia</taxon>
        <taxon>Lachnospirales</taxon>
        <taxon>Lachnospiraceae</taxon>
        <taxon>Dorea</taxon>
    </lineage>
</organism>
<dbReference type="NCBIfam" id="TIGR01665">
    <property type="entry name" value="put_anti_recept"/>
    <property type="match status" value="1"/>
</dbReference>
<feature type="domain" description="Ig-like" evidence="1">
    <location>
        <begin position="415"/>
        <end position="485"/>
    </location>
</feature>
<dbReference type="RefSeq" id="WP_168932872.1">
    <property type="nucleotide sequence ID" value="NZ_JABAFX010000001.1"/>
</dbReference>
<proteinExistence type="predicted"/>
<evidence type="ECO:0000259" key="1">
    <source>
        <dbReference type="PROSITE" id="PS50835"/>
    </source>
</evidence>
<dbReference type="Proteomes" id="UP000580130">
    <property type="component" value="Unassembled WGS sequence"/>
</dbReference>
<sequence length="485" mass="54414">MSLFRVFVDGQLFYHPHLSQLSITEAKVQEDAENIDSLTLSAPFNHPYLSAIQPMASTIVCKKDNLTVFEGRALDDGTDFYNTHTWTCESCLAYLKDTIQPPFSYQGPLRGLLEQFLSVHNAAVEEKKQFTLGTVTVTDNNDYISYSNSDYSVTLDAIQDKLIKTHGGYLQVRYTEDGKVLDYLEDFPDRSLQTVEFGKNLTDVKITRDHTERVTALIPLGAKLTETDEDGNETETDTRLDITAVNDGKNYVYDEEAVKEIGWIWTTEIWEDVTLAGNLLRKAKARIAELAKGVTSMELTIVDESDTGADIGDIRARMYVRCISKPHGIDGTYLCLSRTRDYLDPSGNTITIGAAGVRLTSQSAKQEQNITSIEDDLLGQTSKIEVITGKVDQINAQKMYRTELVVDGVNIFRDKGQKSILRCRVYSWDKEITDTLPASSFVWHRNSGREDLDADWDSSHAGMKSITVTTEDVTENASFYCEITL</sequence>
<dbReference type="EMBL" id="JABAFX010000001">
    <property type="protein sequence ID" value="NME55986.1"/>
    <property type="molecule type" value="Genomic_DNA"/>
</dbReference>
<dbReference type="Pfam" id="PF06605">
    <property type="entry name" value="Prophage_tail"/>
    <property type="match status" value="1"/>
</dbReference>
<dbReference type="PROSITE" id="PS50835">
    <property type="entry name" value="IG_LIKE"/>
    <property type="match status" value="1"/>
</dbReference>
<gene>
    <name evidence="2" type="ORF">HF855_00740</name>
</gene>